<accession>A0A0S2KIU0</accession>
<dbReference type="KEGG" id="peo:AS203_03290"/>
<sequence length="430" mass="47883">MKRTFFASLLVTMSMTAMAQSGTNSPYSMYGLGVLADQTSGFNRGMNGLGLGFREHNQVNFLNPASYSSIDSLSFIFDAGLSGQITNFQEGGKKVNAKNADFEYAVAGFRAFKRFGVSFGLIPYTNVGYRYENTQRVSPNSSTTSTISYSGNGGLHQVYVGFGWELIKGLSVGANASYLWGNYTRSVLNTYSDSYVNTLSRVYTANVHNYKLDFGLQYVARLSKSDQLTLGLTYGLGHKLNANPKCEIVSTNPQTQVSYSNAYTADNALELPTSYSAGLAWDHKRQWKVGVDYNLQKWADVVYPLYRVVNNTPQYSAVTGQFKDRHKLTLGAELCPGETSRNFFKRVHYRAGVSYVTPYLMINGTEGPKEMSASLGFGIPIINGINNRSILNISAQWVRMDSKSLLQENTFRINIGLTFNERWFAKWKVD</sequence>
<dbReference type="SUPFAM" id="SSF56935">
    <property type="entry name" value="Porins"/>
    <property type="match status" value="1"/>
</dbReference>
<dbReference type="eggNOG" id="COG2067">
    <property type="taxonomic scope" value="Bacteria"/>
</dbReference>
<evidence type="ECO:0000313" key="2">
    <source>
        <dbReference type="EMBL" id="ALO48231.1"/>
    </source>
</evidence>
<keyword evidence="3" id="KW-1185">Reference proteome</keyword>
<organism evidence="2 3">
    <name type="scientific">Hoylesella enoeca</name>
    <dbReference type="NCBI Taxonomy" id="76123"/>
    <lineage>
        <taxon>Bacteria</taxon>
        <taxon>Pseudomonadati</taxon>
        <taxon>Bacteroidota</taxon>
        <taxon>Bacteroidia</taxon>
        <taxon>Bacteroidales</taxon>
        <taxon>Prevotellaceae</taxon>
        <taxon>Hoylesella</taxon>
    </lineage>
</organism>
<feature type="signal peptide" evidence="1">
    <location>
        <begin position="1"/>
        <end position="19"/>
    </location>
</feature>
<proteinExistence type="predicted"/>
<dbReference type="RefSeq" id="WP_060544183.1">
    <property type="nucleotide sequence ID" value="NZ_CP013195.1"/>
</dbReference>
<dbReference type="Proteomes" id="UP000056252">
    <property type="component" value="Chromosome"/>
</dbReference>
<evidence type="ECO:0000256" key="1">
    <source>
        <dbReference type="SAM" id="SignalP"/>
    </source>
</evidence>
<keyword evidence="1" id="KW-0732">Signal</keyword>
<dbReference type="Gene3D" id="2.40.160.60">
    <property type="entry name" value="Outer membrane protein transport protein (OMPP1/FadL/TodX)"/>
    <property type="match status" value="1"/>
</dbReference>
<evidence type="ECO:0000313" key="3">
    <source>
        <dbReference type="Proteomes" id="UP000056252"/>
    </source>
</evidence>
<dbReference type="EMBL" id="CP013195">
    <property type="protein sequence ID" value="ALO48231.1"/>
    <property type="molecule type" value="Genomic_DNA"/>
</dbReference>
<dbReference type="OrthoDB" id="1491239at2"/>
<feature type="chain" id="PRO_5006601758" description="Outer membrane protein" evidence="1">
    <location>
        <begin position="20"/>
        <end position="430"/>
    </location>
</feature>
<dbReference type="AlphaFoldDB" id="A0A0S2KIU0"/>
<gene>
    <name evidence="2" type="ORF">AS203_03290</name>
</gene>
<name>A0A0S2KIU0_9BACT</name>
<evidence type="ECO:0008006" key="4">
    <source>
        <dbReference type="Google" id="ProtNLM"/>
    </source>
</evidence>
<protein>
    <recommendedName>
        <fullName evidence="4">Outer membrane protein</fullName>
    </recommendedName>
</protein>
<dbReference type="STRING" id="76123.AS203_03290"/>
<reference evidence="3" key="1">
    <citation type="submission" date="2015-11" db="EMBL/GenBank/DDBJ databases">
        <authorList>
            <person name="Holder M.E."/>
            <person name="Ajami N.J."/>
            <person name="Petrosino J.F."/>
        </authorList>
    </citation>
    <scope>NUCLEOTIDE SEQUENCE [LARGE SCALE GENOMIC DNA]</scope>
    <source>
        <strain evidence="3">F0113</strain>
    </source>
</reference>